<dbReference type="Gene3D" id="3.40.50.1820">
    <property type="entry name" value="alpha/beta hydrolase"/>
    <property type="match status" value="1"/>
</dbReference>
<keyword evidence="2" id="KW-0378">Hydrolase</keyword>
<comment type="caution">
    <text evidence="2">The sequence shown here is derived from an EMBL/GenBank/DDBJ whole genome shotgun (WGS) entry which is preliminary data.</text>
</comment>
<sequence>MFIEVNNIKLYYEKVGSGYPLILLHGNGESHDIFDITVNILKEYFTVYTIDTRGHGNSSPVSELHYNEMAEDIYSFIHKLELDKPFLYGFSDGGIIGLLLSIKYPNLLSSLIISGVNTNPNGLQKKWLILFKIIYKFKKTKEYKLMLEEPNITIDMLRKITVPTYITVGSKDVIRENHTNLIHNNIPNSQLKIFNNEDHGSYIINSDKIAKYLLEILIMKHQKK</sequence>
<feature type="domain" description="AB hydrolase-1" evidence="1">
    <location>
        <begin position="19"/>
        <end position="133"/>
    </location>
</feature>
<keyword evidence="3" id="KW-1185">Reference proteome</keyword>
<evidence type="ECO:0000313" key="3">
    <source>
        <dbReference type="Proteomes" id="UP000306888"/>
    </source>
</evidence>
<protein>
    <submittedName>
        <fullName evidence="2">Alpha/beta hydrolase</fullName>
    </submittedName>
</protein>
<gene>
    <name evidence="2" type="ORF">E5347_06620</name>
</gene>
<dbReference type="RefSeq" id="WP_136005686.1">
    <property type="nucleotide sequence ID" value="NZ_SRYR01000001.1"/>
</dbReference>
<dbReference type="InterPro" id="IPR029058">
    <property type="entry name" value="AB_hydrolase_fold"/>
</dbReference>
<evidence type="ECO:0000259" key="1">
    <source>
        <dbReference type="Pfam" id="PF00561"/>
    </source>
</evidence>
<dbReference type="InterPro" id="IPR000073">
    <property type="entry name" value="AB_hydrolase_1"/>
</dbReference>
<dbReference type="SUPFAM" id="SSF53474">
    <property type="entry name" value="alpha/beta-Hydrolases"/>
    <property type="match status" value="1"/>
</dbReference>
<evidence type="ECO:0000313" key="2">
    <source>
        <dbReference type="EMBL" id="TGY44482.1"/>
    </source>
</evidence>
<dbReference type="Pfam" id="PF00561">
    <property type="entry name" value="Abhydrolase_1"/>
    <property type="match status" value="1"/>
</dbReference>
<dbReference type="PANTHER" id="PTHR46331">
    <property type="entry name" value="VALACYCLOVIR HYDROLASE"/>
    <property type="match status" value="1"/>
</dbReference>
<accession>A0A4S2DRF1</accession>
<dbReference type="OrthoDB" id="9775557at2"/>
<dbReference type="PANTHER" id="PTHR46331:SF2">
    <property type="entry name" value="VALACYCLOVIR HYDROLASE"/>
    <property type="match status" value="1"/>
</dbReference>
<dbReference type="Proteomes" id="UP000306888">
    <property type="component" value="Unassembled WGS sequence"/>
</dbReference>
<dbReference type="EMBL" id="SRYR01000001">
    <property type="protein sequence ID" value="TGY44482.1"/>
    <property type="molecule type" value="Genomic_DNA"/>
</dbReference>
<proteinExistence type="predicted"/>
<name>A0A4S2DRF1_9CLOT</name>
<dbReference type="AlphaFoldDB" id="A0A4S2DRF1"/>
<dbReference type="GO" id="GO:0017171">
    <property type="term" value="F:serine hydrolase activity"/>
    <property type="evidence" value="ECO:0007669"/>
    <property type="project" value="TreeGrafter"/>
</dbReference>
<organism evidence="2 3">
    <name type="scientific">Clostridium sartagoforme</name>
    <dbReference type="NCBI Taxonomy" id="84031"/>
    <lineage>
        <taxon>Bacteria</taxon>
        <taxon>Bacillati</taxon>
        <taxon>Bacillota</taxon>
        <taxon>Clostridia</taxon>
        <taxon>Eubacteriales</taxon>
        <taxon>Clostridiaceae</taxon>
        <taxon>Clostridium</taxon>
    </lineage>
</organism>
<reference evidence="2 3" key="1">
    <citation type="submission" date="2019-04" db="EMBL/GenBank/DDBJ databases">
        <title>Microbes associate with the intestines of laboratory mice.</title>
        <authorList>
            <person name="Navarre W."/>
            <person name="Wong E."/>
            <person name="Huang K."/>
            <person name="Tropini C."/>
            <person name="Ng K."/>
            <person name="Yu B."/>
        </authorList>
    </citation>
    <scope>NUCLEOTIDE SEQUENCE [LARGE SCALE GENOMIC DNA]</scope>
    <source>
        <strain evidence="2 3">NM50_B9-20</strain>
    </source>
</reference>